<evidence type="ECO:0000256" key="3">
    <source>
        <dbReference type="ARBA" id="ARBA00022692"/>
    </source>
</evidence>
<keyword evidence="5 7" id="KW-0472">Membrane</keyword>
<dbReference type="InterPro" id="IPR001248">
    <property type="entry name" value="Pur-cyt_permease"/>
</dbReference>
<gene>
    <name evidence="8" type="ORF">M6D93_17580</name>
</gene>
<dbReference type="PANTHER" id="PTHR30569:SF0">
    <property type="entry name" value="CYTOSINE PERMEASE"/>
    <property type="match status" value="1"/>
</dbReference>
<evidence type="ECO:0000313" key="8">
    <source>
        <dbReference type="EMBL" id="UQX88083.1"/>
    </source>
</evidence>
<evidence type="ECO:0000256" key="2">
    <source>
        <dbReference type="ARBA" id="ARBA00008974"/>
    </source>
</evidence>
<keyword evidence="9" id="KW-1185">Reference proteome</keyword>
<dbReference type="PANTHER" id="PTHR30569">
    <property type="entry name" value="CYTOSINE TRANSPORTER CODB"/>
    <property type="match status" value="1"/>
</dbReference>
<evidence type="ECO:0000256" key="4">
    <source>
        <dbReference type="ARBA" id="ARBA00022989"/>
    </source>
</evidence>
<comment type="subcellular location">
    <subcellularLocation>
        <location evidence="1">Membrane</location>
        <topology evidence="1">Multi-pass membrane protein</topology>
    </subcellularLocation>
</comment>
<evidence type="ECO:0000256" key="6">
    <source>
        <dbReference type="SAM" id="MobiDB-lite"/>
    </source>
</evidence>
<protein>
    <submittedName>
        <fullName evidence="8">Cytosine permease</fullName>
    </submittedName>
</protein>
<feature type="transmembrane region" description="Helical" evidence="7">
    <location>
        <begin position="190"/>
        <end position="207"/>
    </location>
</feature>
<proteinExistence type="inferred from homology"/>
<keyword evidence="4 7" id="KW-1133">Transmembrane helix</keyword>
<feature type="transmembrane region" description="Helical" evidence="7">
    <location>
        <begin position="79"/>
        <end position="106"/>
    </location>
</feature>
<feature type="transmembrane region" description="Helical" evidence="7">
    <location>
        <begin position="356"/>
        <end position="376"/>
    </location>
</feature>
<dbReference type="Gene3D" id="1.10.4160.10">
    <property type="entry name" value="Hydantoin permease"/>
    <property type="match status" value="1"/>
</dbReference>
<feature type="transmembrane region" description="Helical" evidence="7">
    <location>
        <begin position="450"/>
        <end position="470"/>
    </location>
</feature>
<organism evidence="8 9">
    <name type="scientific">Jatrophihabitans telluris</name>
    <dbReference type="NCBI Taxonomy" id="2038343"/>
    <lineage>
        <taxon>Bacteria</taxon>
        <taxon>Bacillati</taxon>
        <taxon>Actinomycetota</taxon>
        <taxon>Actinomycetes</taxon>
        <taxon>Jatrophihabitantales</taxon>
        <taxon>Jatrophihabitantaceae</taxon>
        <taxon>Jatrophihabitans</taxon>
    </lineage>
</organism>
<dbReference type="RefSeq" id="WP_249771236.1">
    <property type="nucleotide sequence ID" value="NZ_CP097332.1"/>
</dbReference>
<feature type="transmembrane region" description="Helical" evidence="7">
    <location>
        <begin position="52"/>
        <end position="73"/>
    </location>
</feature>
<evidence type="ECO:0000313" key="9">
    <source>
        <dbReference type="Proteomes" id="UP001056336"/>
    </source>
</evidence>
<feature type="transmembrane region" description="Helical" evidence="7">
    <location>
        <begin position="253"/>
        <end position="279"/>
    </location>
</feature>
<dbReference type="EMBL" id="CP097332">
    <property type="protein sequence ID" value="UQX88083.1"/>
    <property type="molecule type" value="Genomic_DNA"/>
</dbReference>
<keyword evidence="3 7" id="KW-0812">Transmembrane</keyword>
<dbReference type="InterPro" id="IPR030191">
    <property type="entry name" value="CodB"/>
</dbReference>
<feature type="region of interest" description="Disordered" evidence="6">
    <location>
        <begin position="1"/>
        <end position="23"/>
    </location>
</feature>
<evidence type="ECO:0000256" key="1">
    <source>
        <dbReference type="ARBA" id="ARBA00004141"/>
    </source>
</evidence>
<feature type="transmembrane region" description="Helical" evidence="7">
    <location>
        <begin position="219"/>
        <end position="241"/>
    </location>
</feature>
<evidence type="ECO:0000256" key="5">
    <source>
        <dbReference type="ARBA" id="ARBA00023136"/>
    </source>
</evidence>
<evidence type="ECO:0000256" key="7">
    <source>
        <dbReference type="SAM" id="Phobius"/>
    </source>
</evidence>
<reference evidence="8" key="2">
    <citation type="submission" date="2022-05" db="EMBL/GenBank/DDBJ databases">
        <authorList>
            <person name="Kim J.-S."/>
            <person name="Lee K."/>
            <person name="Suh M."/>
            <person name="Eom M."/>
            <person name="Kim J.-S."/>
            <person name="Kim D.-S."/>
            <person name="Ko S.-H."/>
            <person name="Shin Y."/>
            <person name="Lee J.-S."/>
        </authorList>
    </citation>
    <scope>NUCLEOTIDE SEQUENCE</scope>
    <source>
        <strain evidence="8">N237</strain>
    </source>
</reference>
<sequence>MSAVSQRPGSRSADRPAPPALHDDVVTEHAEAPNTLRERAPRTLGLLDQFGFWGNLGVSLFGLTTASTVMYALPDGRPLPFWASVLALVVASALGGAVLGVSLVLGARTGAPAMVLLRGLFGAKASYLPTVLNIVQNLGWGTVEIILIAESLKAVTHDHLPRWLCVLVAGVITTGLTIRPLGAIRVIRKYVTALVVLAIVVLAIGLLRRHIPAVAHSTWGGFWLGVDAVIAVSISWVPLGADYSRHSRTERAAFLGGFVGYGVTQVLCYLVGLIALVELADGADIFSFYLGLPLGTVALAVLVLRETDQSFANTYSTALSIQNLRPTWDRRVLSVGIGALMTLAALKVSLANYYNFLYLIGAVFIPMSGVLIAAWWRGSARGDARRAGSAGGASVWEWDVSEQAPTRPTLLVAWLVGFVTYQVVNPGSLGHWAPFWSRIGRDLHTIGHPWLSASITSFAVALLLALPFAAPAGPRGPVPAATGASADGGTVGGAGG</sequence>
<reference evidence="8" key="1">
    <citation type="journal article" date="2018" name="Int. J. Syst. Evol. Microbiol.">
        <title>Jatrophihabitans telluris sp. nov., isolated from sediment soil of lava forest wetlands and the emended description of the genus Jatrophihabitans.</title>
        <authorList>
            <person name="Lee K.C."/>
            <person name="Suh M.K."/>
            <person name="Eom M.K."/>
            <person name="Kim K.K."/>
            <person name="Kim J.S."/>
            <person name="Kim D.S."/>
            <person name="Ko S.H."/>
            <person name="Shin Y.K."/>
            <person name="Lee J.S."/>
        </authorList>
    </citation>
    <scope>NUCLEOTIDE SEQUENCE</scope>
    <source>
        <strain evidence="8">N237</strain>
    </source>
</reference>
<feature type="transmembrane region" description="Helical" evidence="7">
    <location>
        <begin position="332"/>
        <end position="350"/>
    </location>
</feature>
<feature type="transmembrane region" description="Helical" evidence="7">
    <location>
        <begin position="285"/>
        <end position="304"/>
    </location>
</feature>
<dbReference type="Pfam" id="PF02133">
    <property type="entry name" value="Transp_cyt_pur"/>
    <property type="match status" value="1"/>
</dbReference>
<accession>A0ABY4QWQ2</accession>
<feature type="transmembrane region" description="Helical" evidence="7">
    <location>
        <begin position="127"/>
        <end position="148"/>
    </location>
</feature>
<feature type="transmembrane region" description="Helical" evidence="7">
    <location>
        <begin position="160"/>
        <end position="178"/>
    </location>
</feature>
<dbReference type="Proteomes" id="UP001056336">
    <property type="component" value="Chromosome"/>
</dbReference>
<name>A0ABY4QWQ2_9ACTN</name>
<comment type="similarity">
    <text evidence="2">Belongs to the purine-cytosine permease (2.A.39) family.</text>
</comment>